<dbReference type="AlphaFoldDB" id="A0A7V6PGQ1"/>
<organism evidence="1 2">
    <name type="scientific">Brucella intermedia</name>
    <dbReference type="NCBI Taxonomy" id="94625"/>
    <lineage>
        <taxon>Bacteria</taxon>
        <taxon>Pseudomonadati</taxon>
        <taxon>Pseudomonadota</taxon>
        <taxon>Alphaproteobacteria</taxon>
        <taxon>Hyphomicrobiales</taxon>
        <taxon>Brucellaceae</taxon>
        <taxon>Brucella/Ochrobactrum group</taxon>
        <taxon>Brucella</taxon>
    </lineage>
</organism>
<proteinExistence type="predicted"/>
<gene>
    <name evidence="1" type="ORF">GXX48_23155</name>
</gene>
<dbReference type="InterPro" id="IPR025506">
    <property type="entry name" value="Abi_alpha"/>
</dbReference>
<dbReference type="EMBL" id="DUMN01000660">
    <property type="protein sequence ID" value="HHV70498.1"/>
    <property type="molecule type" value="Genomic_DNA"/>
</dbReference>
<evidence type="ECO:0000313" key="2">
    <source>
        <dbReference type="Proteomes" id="UP000551563"/>
    </source>
</evidence>
<evidence type="ECO:0000313" key="1">
    <source>
        <dbReference type="EMBL" id="HHV70498.1"/>
    </source>
</evidence>
<reference evidence="1 2" key="1">
    <citation type="journal article" date="2020" name="Biotechnol. Biofuels">
        <title>New insights from the biogas microbiome by comprehensive genome-resolved metagenomics of nearly 1600 species originating from multiple anaerobic digesters.</title>
        <authorList>
            <person name="Campanaro S."/>
            <person name="Treu L."/>
            <person name="Rodriguez-R L.M."/>
            <person name="Kovalovszki A."/>
            <person name="Ziels R.M."/>
            <person name="Maus I."/>
            <person name="Zhu X."/>
            <person name="Kougias P.G."/>
            <person name="Basile A."/>
            <person name="Luo G."/>
            <person name="Schluter A."/>
            <person name="Konstantinidis K.T."/>
            <person name="Angelidaki I."/>
        </authorList>
    </citation>
    <scope>NUCLEOTIDE SEQUENCE [LARGE SCALE GENOMIC DNA]</scope>
    <source>
        <strain evidence="1">AS04akNAM_66</strain>
    </source>
</reference>
<sequence length="300" mass="33643">MSDSTGDKSVRVLEIGKEIDRTIAEVVGELLKPSARELGSLFGDSIGLLSDRIRVKRQINTERALEVARRQLDEKGVGLDEIAAPPGEDIHLMLNGMSLNDDTQINDLWAGLFAQALDPKSVTTERRAYIRALETFSALDARIVDFIAYFEKQKSMLSQKIRKFNPKDWSNITPEESNLIENNRIHNDALLSHMAKALQSKAGEFGLLSLPIGWSDNLVRQSIIEPNLQTTSMTSLFRPNVRDIDDLVKTIGKIAQKIDEGDRIRKVEVSPPDSIFFHESALVYKFTKFGTRFANECGIL</sequence>
<accession>A0A7V6PGQ1</accession>
<name>A0A7V6PGQ1_9HYPH</name>
<comment type="caution">
    <text evidence="1">The sequence shown here is derived from an EMBL/GenBank/DDBJ whole genome shotgun (WGS) entry which is preliminary data.</text>
</comment>
<dbReference type="Proteomes" id="UP000551563">
    <property type="component" value="Unassembled WGS sequence"/>
</dbReference>
<evidence type="ECO:0008006" key="3">
    <source>
        <dbReference type="Google" id="ProtNLM"/>
    </source>
</evidence>
<dbReference type="Pfam" id="PF14337">
    <property type="entry name" value="Abi_alpha"/>
    <property type="match status" value="1"/>
</dbReference>
<protein>
    <recommendedName>
        <fullName evidence="3">DUF4393 domain-containing protein</fullName>
    </recommendedName>
</protein>